<dbReference type="Proteomes" id="UP001152519">
    <property type="component" value="Unassembled WGS sequence"/>
</dbReference>
<dbReference type="EMBL" id="CAJSLV010000001">
    <property type="protein sequence ID" value="CAG6390843.1"/>
    <property type="molecule type" value="Genomic_DNA"/>
</dbReference>
<feature type="region of interest" description="Disordered" evidence="1">
    <location>
        <begin position="102"/>
        <end position="139"/>
    </location>
</feature>
<proteinExistence type="predicted"/>
<dbReference type="RefSeq" id="WP_251483929.1">
    <property type="nucleotide sequence ID" value="NZ_CAJSLV010000001.1"/>
</dbReference>
<organism evidence="2 3">
    <name type="scientific">Actinacidiphila cocklensis</name>
    <dbReference type="NCBI Taxonomy" id="887465"/>
    <lineage>
        <taxon>Bacteria</taxon>
        <taxon>Bacillati</taxon>
        <taxon>Actinomycetota</taxon>
        <taxon>Actinomycetes</taxon>
        <taxon>Kitasatosporales</taxon>
        <taxon>Streptomycetaceae</taxon>
        <taxon>Actinacidiphila</taxon>
    </lineage>
</organism>
<sequence length="139" mass="14375">MPIWQACLWGLLGAGLVEVRALWAAFQPSRTPRWPWRDGRGRSQISGYAVAVVCRFGMATGLDAVYAAAHQIAGPLGAVTMGVAAPLVIQQMAVRAEVRAPDNAAAGDAERAEPGEAREVVAQPAPLGQGPATGGGNGY</sequence>
<gene>
    <name evidence="2" type="ORF">SCOCK_10311</name>
</gene>
<accession>A0A9W4E054</accession>
<evidence type="ECO:0000256" key="1">
    <source>
        <dbReference type="SAM" id="MobiDB-lite"/>
    </source>
</evidence>
<evidence type="ECO:0000313" key="3">
    <source>
        <dbReference type="Proteomes" id="UP001152519"/>
    </source>
</evidence>
<reference evidence="2" key="1">
    <citation type="submission" date="2021-05" db="EMBL/GenBank/DDBJ databases">
        <authorList>
            <person name="Arsene-Ploetze F."/>
        </authorList>
    </citation>
    <scope>NUCLEOTIDE SEQUENCE</scope>
    <source>
        <strain evidence="2">DSM 42138</strain>
    </source>
</reference>
<keyword evidence="3" id="KW-1185">Reference proteome</keyword>
<evidence type="ECO:0000313" key="2">
    <source>
        <dbReference type="EMBL" id="CAG6390843.1"/>
    </source>
</evidence>
<comment type="caution">
    <text evidence="2">The sequence shown here is derived from an EMBL/GenBank/DDBJ whole genome shotgun (WGS) entry which is preliminary data.</text>
</comment>
<protein>
    <submittedName>
        <fullName evidence="2">Uncharacterized protein</fullName>
    </submittedName>
</protein>
<name>A0A9W4E054_9ACTN</name>
<dbReference type="AlphaFoldDB" id="A0A9W4E054"/>
<feature type="compositionally biased region" description="Basic and acidic residues" evidence="1">
    <location>
        <begin position="108"/>
        <end position="119"/>
    </location>
</feature>